<evidence type="ECO:0000256" key="10">
    <source>
        <dbReference type="PIRNR" id="PIRNR006250"/>
    </source>
</evidence>
<evidence type="ECO:0000259" key="11">
    <source>
        <dbReference type="Pfam" id="PF01729"/>
    </source>
</evidence>
<evidence type="ECO:0000256" key="7">
    <source>
        <dbReference type="ARBA" id="ARBA00022679"/>
    </source>
</evidence>
<dbReference type="EC" id="2.4.2.19" evidence="4"/>
<feature type="domain" description="Quinolinate phosphoribosyl transferase C-terminal" evidence="11">
    <location>
        <begin position="110"/>
        <end position="280"/>
    </location>
</feature>
<dbReference type="InterPro" id="IPR037128">
    <property type="entry name" value="Quinolinate_PRibosylTase_N_sf"/>
</dbReference>
<dbReference type="InterPro" id="IPR004393">
    <property type="entry name" value="NadC"/>
</dbReference>
<comment type="function">
    <text evidence="1">Involved in the catabolism of quinolinic acid (QA).</text>
</comment>
<evidence type="ECO:0000256" key="2">
    <source>
        <dbReference type="ARBA" id="ARBA00004893"/>
    </source>
</evidence>
<name>A0ABN3B374_9MICO</name>
<dbReference type="InterPro" id="IPR027277">
    <property type="entry name" value="NadC/ModD"/>
</dbReference>
<comment type="catalytic activity">
    <reaction evidence="9">
        <text>nicotinate beta-D-ribonucleotide + CO2 + diphosphate = quinolinate + 5-phospho-alpha-D-ribose 1-diphosphate + 2 H(+)</text>
        <dbReference type="Rhea" id="RHEA:12733"/>
        <dbReference type="ChEBI" id="CHEBI:15378"/>
        <dbReference type="ChEBI" id="CHEBI:16526"/>
        <dbReference type="ChEBI" id="CHEBI:29959"/>
        <dbReference type="ChEBI" id="CHEBI:33019"/>
        <dbReference type="ChEBI" id="CHEBI:57502"/>
        <dbReference type="ChEBI" id="CHEBI:58017"/>
        <dbReference type="EC" id="2.4.2.19"/>
    </reaction>
</comment>
<comment type="caution">
    <text evidence="13">The sequence shown here is derived from an EMBL/GenBank/DDBJ whole genome shotgun (WGS) entry which is preliminary data.</text>
</comment>
<dbReference type="Proteomes" id="UP001501084">
    <property type="component" value="Unassembled WGS sequence"/>
</dbReference>
<sequence>MLTQSIVDTAVRAALAEDAPWGDLTAELAIPADLGISTRLVARESGVFAGGAMVRETFRQADARIEITDLVEDGAVFAAGEVLARVAGPARGVLTGERVALNFAQRLCGVATLTSRFVTAVAHTSARIADTRKTTPGLRALEKHAVRAGGGVNHRFSLSDAIMVKDNHLAALGAFDTATTTRALRLLRERAGHTTAIIVEVDRLDQLDAVLAADITGVLLDNFPLDDLSMAVQRIAGSVVAEASGGVSLETVASIAETGVDVISVGQLTHGARALDLGLDAD</sequence>
<dbReference type="PIRSF" id="PIRSF006250">
    <property type="entry name" value="NadC_ModD"/>
    <property type="match status" value="1"/>
</dbReference>
<proteinExistence type="inferred from homology"/>
<keyword evidence="14" id="KW-1185">Reference proteome</keyword>
<evidence type="ECO:0000256" key="3">
    <source>
        <dbReference type="ARBA" id="ARBA00009400"/>
    </source>
</evidence>
<dbReference type="NCBIfam" id="TIGR00078">
    <property type="entry name" value="nadC"/>
    <property type="match status" value="1"/>
</dbReference>
<comment type="similarity">
    <text evidence="3 10">Belongs to the NadC/ModD family.</text>
</comment>
<dbReference type="PANTHER" id="PTHR32179:SF3">
    <property type="entry name" value="NICOTINATE-NUCLEOTIDE PYROPHOSPHORYLASE [CARBOXYLATING]"/>
    <property type="match status" value="1"/>
</dbReference>
<dbReference type="RefSeq" id="WP_346057122.1">
    <property type="nucleotide sequence ID" value="NZ_BAAAOP010000001.1"/>
</dbReference>
<evidence type="ECO:0000313" key="14">
    <source>
        <dbReference type="Proteomes" id="UP001501084"/>
    </source>
</evidence>
<dbReference type="InterPro" id="IPR013785">
    <property type="entry name" value="Aldolase_TIM"/>
</dbReference>
<evidence type="ECO:0000256" key="9">
    <source>
        <dbReference type="ARBA" id="ARBA00047445"/>
    </source>
</evidence>
<dbReference type="SUPFAM" id="SSF51690">
    <property type="entry name" value="Nicotinate/Quinolinate PRTase C-terminal domain-like"/>
    <property type="match status" value="1"/>
</dbReference>
<comment type="pathway">
    <text evidence="2">Cofactor biosynthesis; NAD(+) biosynthesis; nicotinate D-ribonucleotide from quinolinate: step 1/1.</text>
</comment>
<dbReference type="Gene3D" id="3.20.20.70">
    <property type="entry name" value="Aldolase class I"/>
    <property type="match status" value="1"/>
</dbReference>
<evidence type="ECO:0000256" key="1">
    <source>
        <dbReference type="ARBA" id="ARBA00003237"/>
    </source>
</evidence>
<evidence type="ECO:0000313" key="13">
    <source>
        <dbReference type="EMBL" id="GAA2185624.1"/>
    </source>
</evidence>
<dbReference type="EMBL" id="BAAAOP010000001">
    <property type="protein sequence ID" value="GAA2185624.1"/>
    <property type="molecule type" value="Genomic_DNA"/>
</dbReference>
<feature type="domain" description="Quinolinate phosphoribosyl transferase N-terminal" evidence="12">
    <location>
        <begin position="23"/>
        <end position="108"/>
    </location>
</feature>
<organism evidence="13 14">
    <name type="scientific">Leucobacter alluvii</name>
    <dbReference type="NCBI Taxonomy" id="340321"/>
    <lineage>
        <taxon>Bacteria</taxon>
        <taxon>Bacillati</taxon>
        <taxon>Actinomycetota</taxon>
        <taxon>Actinomycetes</taxon>
        <taxon>Micrococcales</taxon>
        <taxon>Microbacteriaceae</taxon>
        <taxon>Leucobacter</taxon>
    </lineage>
</organism>
<evidence type="ECO:0000256" key="5">
    <source>
        <dbReference type="ARBA" id="ARBA00022642"/>
    </source>
</evidence>
<dbReference type="SUPFAM" id="SSF54675">
    <property type="entry name" value="Nicotinate/Quinolinate PRTase N-terminal domain-like"/>
    <property type="match status" value="1"/>
</dbReference>
<dbReference type="Pfam" id="PF01729">
    <property type="entry name" value="QRPTase_C"/>
    <property type="match status" value="1"/>
</dbReference>
<dbReference type="Gene3D" id="3.90.1170.20">
    <property type="entry name" value="Quinolinate phosphoribosyl transferase, N-terminal domain"/>
    <property type="match status" value="1"/>
</dbReference>
<reference evidence="13 14" key="1">
    <citation type="journal article" date="2019" name="Int. J. Syst. Evol. Microbiol.">
        <title>The Global Catalogue of Microorganisms (GCM) 10K type strain sequencing project: providing services to taxonomists for standard genome sequencing and annotation.</title>
        <authorList>
            <consortium name="The Broad Institute Genomics Platform"/>
            <consortium name="The Broad Institute Genome Sequencing Center for Infectious Disease"/>
            <person name="Wu L."/>
            <person name="Ma J."/>
        </authorList>
    </citation>
    <scope>NUCLEOTIDE SEQUENCE [LARGE SCALE GENOMIC DNA]</scope>
    <source>
        <strain evidence="13 14">JCM 14919</strain>
    </source>
</reference>
<evidence type="ECO:0000256" key="6">
    <source>
        <dbReference type="ARBA" id="ARBA00022676"/>
    </source>
</evidence>
<gene>
    <name evidence="13" type="primary">nadC</name>
    <name evidence="13" type="ORF">GCM10009786_02800</name>
</gene>
<keyword evidence="7 10" id="KW-0808">Transferase</keyword>
<evidence type="ECO:0000259" key="12">
    <source>
        <dbReference type="Pfam" id="PF02749"/>
    </source>
</evidence>
<dbReference type="InterPro" id="IPR002638">
    <property type="entry name" value="Quinolinate_PRibosylTrfase_C"/>
</dbReference>
<dbReference type="PANTHER" id="PTHR32179">
    <property type="entry name" value="NICOTINATE-NUCLEOTIDE PYROPHOSPHORYLASE [CARBOXYLATING]"/>
    <property type="match status" value="1"/>
</dbReference>
<dbReference type="InterPro" id="IPR022412">
    <property type="entry name" value="Quinolinate_PRibosylTrfase_N"/>
</dbReference>
<protein>
    <recommendedName>
        <fullName evidence="4">nicotinate-nucleotide diphosphorylase (carboxylating)</fullName>
        <ecNumber evidence="4">2.4.2.19</ecNumber>
    </recommendedName>
    <alternativeName>
        <fullName evidence="8">Quinolinate phosphoribosyltransferase [decarboxylating]</fullName>
    </alternativeName>
</protein>
<evidence type="ECO:0000256" key="4">
    <source>
        <dbReference type="ARBA" id="ARBA00011944"/>
    </source>
</evidence>
<dbReference type="Pfam" id="PF02749">
    <property type="entry name" value="QRPTase_N"/>
    <property type="match status" value="1"/>
</dbReference>
<dbReference type="InterPro" id="IPR036068">
    <property type="entry name" value="Nicotinate_pribotase-like_C"/>
</dbReference>
<keyword evidence="6 10" id="KW-0328">Glycosyltransferase</keyword>
<accession>A0ABN3B374</accession>
<dbReference type="CDD" id="cd01572">
    <property type="entry name" value="QPRTase"/>
    <property type="match status" value="1"/>
</dbReference>
<keyword evidence="5" id="KW-0662">Pyridine nucleotide biosynthesis</keyword>
<evidence type="ECO:0000256" key="8">
    <source>
        <dbReference type="ARBA" id="ARBA00033102"/>
    </source>
</evidence>